<proteinExistence type="predicted"/>
<accession>G4T665</accession>
<dbReference type="GO" id="GO:0005524">
    <property type="term" value="F:ATP binding"/>
    <property type="evidence" value="ECO:0007669"/>
    <property type="project" value="InterPro"/>
</dbReference>
<dbReference type="SUPFAM" id="SSF52540">
    <property type="entry name" value="P-loop containing nucleoside triphosphate hydrolases"/>
    <property type="match status" value="1"/>
</dbReference>
<dbReference type="EMBL" id="CAFZ01000006">
    <property type="protein sequence ID" value="CCA66816.1"/>
    <property type="molecule type" value="Genomic_DNA"/>
</dbReference>
<dbReference type="Proteomes" id="UP000007148">
    <property type="component" value="Unassembled WGS sequence"/>
</dbReference>
<dbReference type="PANTHER" id="PTHR43119:SF1">
    <property type="entry name" value="ABC TRANSPORTER DOMAIN-CONTAINING PROTEIN"/>
    <property type="match status" value="1"/>
</dbReference>
<name>G4T665_SERID</name>
<keyword evidence="3" id="KW-1185">Reference proteome</keyword>
<comment type="caution">
    <text evidence="2">The sequence shown here is derived from an EMBL/GenBank/DDBJ whole genome shotgun (WGS) entry which is preliminary data.</text>
</comment>
<dbReference type="AlphaFoldDB" id="G4T665"/>
<evidence type="ECO:0000259" key="1">
    <source>
        <dbReference type="Pfam" id="PF00005"/>
    </source>
</evidence>
<dbReference type="OrthoDB" id="6593433at2759"/>
<gene>
    <name evidence="2" type="ORF">PIIN_00579</name>
</gene>
<feature type="domain" description="ABC transporter" evidence="1">
    <location>
        <begin position="5"/>
        <end position="131"/>
    </location>
</feature>
<organism evidence="2 3">
    <name type="scientific">Serendipita indica (strain DSM 11827)</name>
    <name type="common">Root endophyte fungus</name>
    <name type="synonym">Piriformospora indica</name>
    <dbReference type="NCBI Taxonomy" id="1109443"/>
    <lineage>
        <taxon>Eukaryota</taxon>
        <taxon>Fungi</taxon>
        <taxon>Dikarya</taxon>
        <taxon>Basidiomycota</taxon>
        <taxon>Agaricomycotina</taxon>
        <taxon>Agaricomycetes</taxon>
        <taxon>Sebacinales</taxon>
        <taxon>Serendipitaceae</taxon>
        <taxon>Serendipita</taxon>
    </lineage>
</organism>
<evidence type="ECO:0000313" key="3">
    <source>
        <dbReference type="Proteomes" id="UP000007148"/>
    </source>
</evidence>
<dbReference type="InterPro" id="IPR003439">
    <property type="entry name" value="ABC_transporter-like_ATP-bd"/>
</dbReference>
<dbReference type="GO" id="GO:0016887">
    <property type="term" value="F:ATP hydrolysis activity"/>
    <property type="evidence" value="ECO:0007669"/>
    <property type="project" value="InterPro"/>
</dbReference>
<dbReference type="HOGENOM" id="CLU_000604_1_22_1"/>
<dbReference type="STRING" id="1109443.G4T665"/>
<dbReference type="Gene3D" id="3.40.50.300">
    <property type="entry name" value="P-loop containing nucleotide triphosphate hydrolases"/>
    <property type="match status" value="1"/>
</dbReference>
<protein>
    <recommendedName>
        <fullName evidence="1">ABC transporter domain-containing protein</fullName>
    </recommendedName>
</protein>
<dbReference type="InParanoid" id="G4T665"/>
<evidence type="ECO:0000313" key="2">
    <source>
        <dbReference type="EMBL" id="CCA66816.1"/>
    </source>
</evidence>
<dbReference type="eggNOG" id="KOG0057">
    <property type="taxonomic scope" value="Eukaryota"/>
</dbReference>
<dbReference type="PANTHER" id="PTHR43119">
    <property type="entry name" value="ABC TRANSPORT PROTEIN ATP-BINDING COMPONENT-RELATED"/>
    <property type="match status" value="1"/>
</dbReference>
<reference evidence="2 3" key="1">
    <citation type="journal article" date="2011" name="PLoS Pathog.">
        <title>Endophytic Life Strategies Decoded by Genome and Transcriptome Analyses of the Mutualistic Root Symbiont Piriformospora indica.</title>
        <authorList>
            <person name="Zuccaro A."/>
            <person name="Lahrmann U."/>
            <person name="Guldener U."/>
            <person name="Langen G."/>
            <person name="Pfiffi S."/>
            <person name="Biedenkopf D."/>
            <person name="Wong P."/>
            <person name="Samans B."/>
            <person name="Grimm C."/>
            <person name="Basiewicz M."/>
            <person name="Murat C."/>
            <person name="Martin F."/>
            <person name="Kogel K.H."/>
        </authorList>
    </citation>
    <scope>NUCLEOTIDE SEQUENCE [LARGE SCALE GENOMIC DNA]</scope>
    <source>
        <strain evidence="2 3">DSM 11827</strain>
    </source>
</reference>
<dbReference type="OMA" id="TMSIYEN"/>
<sequence length="189" mass="21081">MFSRKSTLLKCIAHLNVYEGEVLYRGKKPIDYGISTYRTRVQYVPQRASLLSGTPRTFLQTVLSFKSRSGMEKYTSSVDGPIELAETWGVDSSVWDRAWSSLSGGEAQRVALALAVGLPTAEILLLDEPTSALDEETSELVEKHLLNLLRSQGTLKAIIWITHSKAQEQRVGTRHLSLETGRLSHHENV</sequence>
<dbReference type="Pfam" id="PF00005">
    <property type="entry name" value="ABC_tran"/>
    <property type="match status" value="1"/>
</dbReference>
<dbReference type="InterPro" id="IPR027417">
    <property type="entry name" value="P-loop_NTPase"/>
</dbReference>